<reference evidence="4 5" key="1">
    <citation type="submission" date="2017-11" db="EMBL/GenBank/DDBJ databases">
        <title>Evolution of Phototrophy in the Chloroflexi Phylum Driven by Horizontal Gene Transfer.</title>
        <authorList>
            <person name="Ward L.M."/>
            <person name="Hemp J."/>
            <person name="Shih P.M."/>
            <person name="Mcglynn S.E."/>
            <person name="Fischer W."/>
        </authorList>
    </citation>
    <scope>NUCLEOTIDE SEQUENCE [LARGE SCALE GENOMIC DNA]</scope>
    <source>
        <strain evidence="4">JP3_13</strain>
    </source>
</reference>
<keyword evidence="2" id="KW-0067">ATP-binding</keyword>
<sequence>IEKEADINDEIERLRLAATAALLTRRDVLIVASVSCIYGLVSPQTWERVLLSLQVGQVVRRNDVLRHLVTILYTRNDLELKRGSF</sequence>
<dbReference type="EMBL" id="PGTM01001164">
    <property type="protein sequence ID" value="PJF33041.1"/>
    <property type="molecule type" value="Genomic_DNA"/>
</dbReference>
<dbReference type="Gene3D" id="3.40.50.300">
    <property type="entry name" value="P-loop containing nucleotide triphosphate hydrolases"/>
    <property type="match status" value="1"/>
</dbReference>
<dbReference type="SUPFAM" id="SSF52540">
    <property type="entry name" value="P-loop containing nucleoside triphosphate hydrolases"/>
    <property type="match status" value="1"/>
</dbReference>
<dbReference type="GO" id="GO:0005524">
    <property type="term" value="F:ATP binding"/>
    <property type="evidence" value="ECO:0007669"/>
    <property type="project" value="UniProtKB-KW"/>
</dbReference>
<dbReference type="AlphaFoldDB" id="A0A2M8P666"/>
<dbReference type="Proteomes" id="UP000229681">
    <property type="component" value="Unassembled WGS sequence"/>
</dbReference>
<proteinExistence type="predicted"/>
<evidence type="ECO:0000256" key="2">
    <source>
        <dbReference type="ARBA" id="ARBA00022840"/>
    </source>
</evidence>
<dbReference type="GO" id="GO:0016887">
    <property type="term" value="F:ATP hydrolysis activity"/>
    <property type="evidence" value="ECO:0007669"/>
    <property type="project" value="InterPro"/>
</dbReference>
<gene>
    <name evidence="4" type="ORF">CUN49_19575</name>
</gene>
<feature type="non-terminal residue" evidence="4">
    <location>
        <position position="1"/>
    </location>
</feature>
<organism evidence="4 5">
    <name type="scientific">Candidatus Thermofonsia Clade 1 bacterium</name>
    <dbReference type="NCBI Taxonomy" id="2364210"/>
    <lineage>
        <taxon>Bacteria</taxon>
        <taxon>Bacillati</taxon>
        <taxon>Chloroflexota</taxon>
        <taxon>Candidatus Thermofontia</taxon>
        <taxon>Candidatus Thermofonsia Clade 1</taxon>
    </lineage>
</organism>
<evidence type="ECO:0000259" key="3">
    <source>
        <dbReference type="Pfam" id="PF17757"/>
    </source>
</evidence>
<evidence type="ECO:0000256" key="1">
    <source>
        <dbReference type="ARBA" id="ARBA00022741"/>
    </source>
</evidence>
<dbReference type="PANTHER" id="PTHR24029:SF0">
    <property type="entry name" value="UVRABC SYSTEM PROTEIN B"/>
    <property type="match status" value="1"/>
</dbReference>
<keyword evidence="1" id="KW-0547">Nucleotide-binding</keyword>
<name>A0A2M8P666_9CHLR</name>
<protein>
    <submittedName>
        <fullName evidence="4">Excinuclease ABC subunit B</fullName>
    </submittedName>
</protein>
<accession>A0A2M8P666</accession>
<comment type="caution">
    <text evidence="4">The sequence shown here is derived from an EMBL/GenBank/DDBJ whole genome shotgun (WGS) entry which is preliminary data.</text>
</comment>
<feature type="domain" description="UvrB interaction" evidence="3">
    <location>
        <begin position="51"/>
        <end position="85"/>
    </location>
</feature>
<dbReference type="InterPro" id="IPR027417">
    <property type="entry name" value="P-loop_NTPase"/>
</dbReference>
<evidence type="ECO:0000313" key="5">
    <source>
        <dbReference type="Proteomes" id="UP000229681"/>
    </source>
</evidence>
<evidence type="ECO:0000313" key="4">
    <source>
        <dbReference type="EMBL" id="PJF33041.1"/>
    </source>
</evidence>
<dbReference type="PANTHER" id="PTHR24029">
    <property type="entry name" value="UVRABC SYSTEM PROTEIN B"/>
    <property type="match status" value="1"/>
</dbReference>
<dbReference type="InterPro" id="IPR041471">
    <property type="entry name" value="UvrB_inter"/>
</dbReference>
<dbReference type="GO" id="GO:0003677">
    <property type="term" value="F:DNA binding"/>
    <property type="evidence" value="ECO:0007669"/>
    <property type="project" value="InterPro"/>
</dbReference>
<dbReference type="Pfam" id="PF17757">
    <property type="entry name" value="UvrB_inter"/>
    <property type="match status" value="1"/>
</dbReference>
<feature type="non-terminal residue" evidence="4">
    <location>
        <position position="85"/>
    </location>
</feature>
<dbReference type="InterPro" id="IPR004807">
    <property type="entry name" value="UvrB"/>
</dbReference>
<dbReference type="GO" id="GO:0006289">
    <property type="term" value="P:nucleotide-excision repair"/>
    <property type="evidence" value="ECO:0007669"/>
    <property type="project" value="InterPro"/>
</dbReference>
<dbReference type="GO" id="GO:0009380">
    <property type="term" value="C:excinuclease repair complex"/>
    <property type="evidence" value="ECO:0007669"/>
    <property type="project" value="InterPro"/>
</dbReference>